<evidence type="ECO:0000259" key="1">
    <source>
        <dbReference type="Pfam" id="PF00390"/>
    </source>
</evidence>
<dbReference type="PANTHER" id="PTHR23406">
    <property type="entry name" value="MALIC ENZYME-RELATED"/>
    <property type="match status" value="1"/>
</dbReference>
<protein>
    <recommendedName>
        <fullName evidence="1">Malic enzyme N-terminal domain-containing protein</fullName>
    </recommendedName>
</protein>
<dbReference type="Ensembl" id="ENSPTET00000022148.1">
    <property type="protein sequence ID" value="ENSPTEP00000014788.1"/>
    <property type="gene ID" value="ENSPTEG00000016480.1"/>
</dbReference>
<reference evidence="2" key="1">
    <citation type="submission" date="2025-08" db="UniProtKB">
        <authorList>
            <consortium name="Ensembl"/>
        </authorList>
    </citation>
    <scope>IDENTIFICATION</scope>
</reference>
<dbReference type="Proteomes" id="UP000694416">
    <property type="component" value="Unplaced"/>
</dbReference>
<reference evidence="2" key="2">
    <citation type="submission" date="2025-09" db="UniProtKB">
        <authorList>
            <consortium name="Ensembl"/>
        </authorList>
    </citation>
    <scope>IDENTIFICATION</scope>
</reference>
<accession>A0A8C9H3S2</accession>
<dbReference type="PANTHER" id="PTHR23406:SF27">
    <property type="entry name" value="NAD-DEPENDENT MALIC ENZYME, MITOCHONDRIAL"/>
    <property type="match status" value="1"/>
</dbReference>
<dbReference type="InterPro" id="IPR012301">
    <property type="entry name" value="Malic_N_dom"/>
</dbReference>
<keyword evidence="3" id="KW-1185">Reference proteome</keyword>
<proteinExistence type="predicted"/>
<organism evidence="2 3">
    <name type="scientific">Piliocolobus tephrosceles</name>
    <name type="common">Ugandan red Colobus</name>
    <dbReference type="NCBI Taxonomy" id="591936"/>
    <lineage>
        <taxon>Eukaryota</taxon>
        <taxon>Metazoa</taxon>
        <taxon>Chordata</taxon>
        <taxon>Craniata</taxon>
        <taxon>Vertebrata</taxon>
        <taxon>Euteleostomi</taxon>
        <taxon>Mammalia</taxon>
        <taxon>Eutheria</taxon>
        <taxon>Euarchontoglires</taxon>
        <taxon>Primates</taxon>
        <taxon>Haplorrhini</taxon>
        <taxon>Catarrhini</taxon>
        <taxon>Cercopithecidae</taxon>
        <taxon>Colobinae</taxon>
        <taxon>Piliocolobus</taxon>
    </lineage>
</organism>
<dbReference type="InterPro" id="IPR046346">
    <property type="entry name" value="Aminoacid_DH-like_N_sf"/>
</dbReference>
<dbReference type="Pfam" id="PF00390">
    <property type="entry name" value="malic"/>
    <property type="match status" value="1"/>
</dbReference>
<evidence type="ECO:0000313" key="3">
    <source>
        <dbReference type="Proteomes" id="UP000694416"/>
    </source>
</evidence>
<sequence>MLSGLRVVSTTCTLACRYLHIKEKGKPLMLNPRTNKGMAFTLQEPQMLGLQGLLPPKIQTQDIQALGFHRNLKKMTSPLEKYNYIMEIQERNEKLFYRILQDDTERLMPIIYTPTVGLCVLMWELIISHS</sequence>
<evidence type="ECO:0000313" key="2">
    <source>
        <dbReference type="Ensembl" id="ENSPTEP00000014788.1"/>
    </source>
</evidence>
<dbReference type="GO" id="GO:0006108">
    <property type="term" value="P:malate metabolic process"/>
    <property type="evidence" value="ECO:0007669"/>
    <property type="project" value="TreeGrafter"/>
</dbReference>
<dbReference type="Gene3D" id="1.20.1370.30">
    <property type="match status" value="1"/>
</dbReference>
<dbReference type="SUPFAM" id="SSF53223">
    <property type="entry name" value="Aminoacid dehydrogenase-like, N-terminal domain"/>
    <property type="match status" value="1"/>
</dbReference>
<dbReference type="AlphaFoldDB" id="A0A8C9H3S2"/>
<feature type="domain" description="Malic enzyme N-terminal" evidence="1">
    <location>
        <begin position="89"/>
        <end position="125"/>
    </location>
</feature>
<dbReference type="GO" id="GO:0005739">
    <property type="term" value="C:mitochondrion"/>
    <property type="evidence" value="ECO:0007669"/>
    <property type="project" value="TreeGrafter"/>
</dbReference>
<dbReference type="GO" id="GO:0004473">
    <property type="term" value="F:malate dehydrogenase (decarboxylating) (NADP+) activity"/>
    <property type="evidence" value="ECO:0007669"/>
    <property type="project" value="TreeGrafter"/>
</dbReference>
<name>A0A8C9H3S2_9PRIM</name>